<comment type="caution">
    <text evidence="16">The sequence shown here is derived from an EMBL/GenBank/DDBJ whole genome shotgun (WGS) entry which is preliminary data.</text>
</comment>
<keyword evidence="6" id="KW-0732">Signal</keyword>
<evidence type="ECO:0000256" key="9">
    <source>
        <dbReference type="ARBA" id="ARBA00023136"/>
    </source>
</evidence>
<dbReference type="CDD" id="cd00047">
    <property type="entry name" value="PTPc"/>
    <property type="match status" value="1"/>
</dbReference>
<dbReference type="InterPro" id="IPR013783">
    <property type="entry name" value="Ig-like_fold"/>
</dbReference>
<dbReference type="SUPFAM" id="SSF49265">
    <property type="entry name" value="Fibronectin type III"/>
    <property type="match status" value="1"/>
</dbReference>
<protein>
    <recommendedName>
        <fullName evidence="3">protein-tyrosine-phosphatase</fullName>
        <ecNumber evidence="3">3.1.3.48</ecNumber>
    </recommendedName>
</protein>
<evidence type="ECO:0000256" key="3">
    <source>
        <dbReference type="ARBA" id="ARBA00013064"/>
    </source>
</evidence>
<evidence type="ECO:0000256" key="6">
    <source>
        <dbReference type="ARBA" id="ARBA00022729"/>
    </source>
</evidence>
<dbReference type="SMART" id="SM00060">
    <property type="entry name" value="FN3"/>
    <property type="match status" value="1"/>
</dbReference>
<dbReference type="InterPro" id="IPR050348">
    <property type="entry name" value="Protein-Tyr_Phosphatase"/>
</dbReference>
<dbReference type="InterPro" id="IPR036179">
    <property type="entry name" value="Ig-like_dom_sf"/>
</dbReference>
<dbReference type="Pfam" id="PF13927">
    <property type="entry name" value="Ig_3"/>
    <property type="match status" value="1"/>
</dbReference>
<dbReference type="SMART" id="SM00408">
    <property type="entry name" value="IGc2"/>
    <property type="match status" value="2"/>
</dbReference>
<keyword evidence="9" id="KW-0472">Membrane</keyword>
<keyword evidence="4" id="KW-0963">Cytoplasm</keyword>
<dbReference type="SUPFAM" id="SSF48726">
    <property type="entry name" value="Immunoglobulin"/>
    <property type="match status" value="3"/>
</dbReference>
<evidence type="ECO:0000259" key="12">
    <source>
        <dbReference type="PROSITE" id="PS50055"/>
    </source>
</evidence>
<dbReference type="PROSITE" id="PS00383">
    <property type="entry name" value="TYR_PHOSPHATASE_1"/>
    <property type="match status" value="1"/>
</dbReference>
<dbReference type="SMART" id="SM00194">
    <property type="entry name" value="PTPc"/>
    <property type="match status" value="2"/>
</dbReference>
<name>A0A9D4GEW8_DREPO</name>
<dbReference type="SUPFAM" id="SSF52799">
    <property type="entry name" value="(Phosphotyrosine protein) phosphatases II"/>
    <property type="match status" value="2"/>
</dbReference>
<keyword evidence="7" id="KW-0378">Hydrolase</keyword>
<dbReference type="InterPro" id="IPR036116">
    <property type="entry name" value="FN3_sf"/>
</dbReference>
<keyword evidence="17" id="KW-1185">Reference proteome</keyword>
<keyword evidence="5" id="KW-0597">Phosphoprotein</keyword>
<sequence length="1309" mass="147971">MCSVDSIPNSTYTWDAGHKGSILTIVNVTRTTNTRRICMAKNVMDTSFKGNVIGSNYSFANLDILYGPSTIALMYNNVTPIENEFKVIEGWSFKILCSASSNPAPRYTWSGHVAQKGDALIIINVRTDIERNVTCKAENTMTDSGGKSVVGTTLVTVSMEVLYPPDVQRLQNQTVLLNNSLTVVCNLTRVGNPPASNYSWIRKDIGRVIGTGKTLIINNIRLADEGEYQCNASNRMQPITNEVLYGLSQSTVYINVEYGDPEPVLRVMNTTRGNESIMVEIKAREAKYRIQQAQCEYDTGNYTCLADNRYNEGRQLFALLVYCVPRASPFSLPTTTLSSAPNDSVLFTFTIIAYPKPTLQDVIWYKRENDSWRVLSDDNNFLITLSVDSMQTQLNIFHVQLEDYSDYMVNVSNKLGSTMEVFTLKAQSKPEIPKESQISRIGKTELIVEWIPGFNGGETQTFTIRYKVLGDGSWIIIPINISKHIWTIDGLASGITYQIQIRAQNKIGESDWTQAINITTLVDAVDKGSTSSAVGGSIGGAAGVVLIVAVIVVIWRHRIKEVPKSDLKKILTRRLLNQSNGAYENIGMVKPREETKQTKKEMESSCSVIDGPRSCKVGNKLAPCLSENQIHSSDQRARKLVPVYEDKQSEENSSQFTAGIQRIIKHNTVISDISGSTVAAPSTDTFATEKQDSYLIEHDPIYDNIYKKKTNFNSRTIRIENLREIITRDKNNKTDVFTEFSALSVASETIKESTNAAIKTANTSKNRYRNMYPYDKNRVILSVIGNDVDTDFINASFIDGYSSPKNYIAAQGPLADTIADFWRMVWENNVRVVVMVTNLVEDSKRKCIQYWPKDAANNCQYGDSTIHLLSEDIHADFVVRTLECNRKGSSKTITHLHFTAWPDKDVPDTALSLLQFWRKVRSLKRHEESPWIVHCSAGVGRTGTFIALDYLYDQGVSEKHINVFDAVLLLREQRINMVQTKNQYLYLHEVLCEALCPVGEVVYNKTFFNKNYTTNYLNEEYMTICRSHIAESKDETVDDIYMRVLDGEKPENIDKNIDPCVIPDDKYRPVLNMAVNTRGHTDYINAVYLSTFKEGDRLILTQSANISSDVDFVQLLHDHYVRTVVTIGDKMEPYLPENEKTIVIGPFTALSISFEQKQHFEQYFVRFKHIGEQDGFDVLVFRFTNWSQQLDLCPANELLSLLNEVQKLAATDGPVVIQCHDGYSRSGLVAVLWCLMERSKHDGEVAVAETVRLIRRRRQQVIRNEEQYRFCHEFMKSFVEGVPVEEYKQADVVVVPSVVKIRLTCNACS</sequence>
<dbReference type="Gene3D" id="2.60.40.10">
    <property type="entry name" value="Immunoglobulins"/>
    <property type="match status" value="4"/>
</dbReference>
<evidence type="ECO:0000259" key="14">
    <source>
        <dbReference type="PROSITE" id="PS50835"/>
    </source>
</evidence>
<dbReference type="EMBL" id="JAIWYP010000006">
    <property type="protein sequence ID" value="KAH3813720.1"/>
    <property type="molecule type" value="Genomic_DNA"/>
</dbReference>
<comment type="similarity">
    <text evidence="10">Belongs to the protein-tyrosine phosphatase family. Non-receptor class 4 subfamily.</text>
</comment>
<evidence type="ECO:0000259" key="13">
    <source>
        <dbReference type="PROSITE" id="PS50056"/>
    </source>
</evidence>
<dbReference type="FunFam" id="3.90.190.10:FF:000045">
    <property type="entry name" value="Tyrosine-protein phosphatase non-receptor type 12"/>
    <property type="match status" value="1"/>
</dbReference>
<dbReference type="Pfam" id="PF00041">
    <property type="entry name" value="fn3"/>
    <property type="match status" value="1"/>
</dbReference>
<dbReference type="InterPro" id="IPR003599">
    <property type="entry name" value="Ig_sub"/>
</dbReference>
<feature type="domain" description="Ig-like" evidence="14">
    <location>
        <begin position="165"/>
        <end position="240"/>
    </location>
</feature>
<dbReference type="PROSITE" id="PS50835">
    <property type="entry name" value="IG_LIKE"/>
    <property type="match status" value="2"/>
</dbReference>
<feature type="domain" description="Tyrosine-protein phosphatase" evidence="12">
    <location>
        <begin position="736"/>
        <end position="994"/>
    </location>
</feature>
<dbReference type="PANTHER" id="PTHR19134:SF562">
    <property type="entry name" value="PROTEIN-TYROSINE-PHOSPHATASE"/>
    <property type="match status" value="1"/>
</dbReference>
<dbReference type="CDD" id="cd00063">
    <property type="entry name" value="FN3"/>
    <property type="match status" value="1"/>
</dbReference>
<dbReference type="InterPro" id="IPR003598">
    <property type="entry name" value="Ig_sub2"/>
</dbReference>
<organism evidence="16 17">
    <name type="scientific">Dreissena polymorpha</name>
    <name type="common">Zebra mussel</name>
    <name type="synonym">Mytilus polymorpha</name>
    <dbReference type="NCBI Taxonomy" id="45954"/>
    <lineage>
        <taxon>Eukaryota</taxon>
        <taxon>Metazoa</taxon>
        <taxon>Spiralia</taxon>
        <taxon>Lophotrochozoa</taxon>
        <taxon>Mollusca</taxon>
        <taxon>Bivalvia</taxon>
        <taxon>Autobranchia</taxon>
        <taxon>Heteroconchia</taxon>
        <taxon>Euheterodonta</taxon>
        <taxon>Imparidentia</taxon>
        <taxon>Neoheterodontei</taxon>
        <taxon>Myida</taxon>
        <taxon>Dreissenoidea</taxon>
        <taxon>Dreissenidae</taxon>
        <taxon>Dreissena</taxon>
    </lineage>
</organism>
<evidence type="ECO:0000256" key="7">
    <source>
        <dbReference type="ARBA" id="ARBA00022801"/>
    </source>
</evidence>
<evidence type="ECO:0000256" key="5">
    <source>
        <dbReference type="ARBA" id="ARBA00022553"/>
    </source>
</evidence>
<feature type="domain" description="Tyrosine specific protein phosphatases" evidence="13">
    <location>
        <begin position="1196"/>
        <end position="1269"/>
    </location>
</feature>
<dbReference type="Pfam" id="PF00102">
    <property type="entry name" value="Y_phosphatase"/>
    <property type="match status" value="2"/>
</dbReference>
<dbReference type="GO" id="GO:0016020">
    <property type="term" value="C:membrane"/>
    <property type="evidence" value="ECO:0007669"/>
    <property type="project" value="UniProtKB-SubCell"/>
</dbReference>
<dbReference type="InterPro" id="IPR016130">
    <property type="entry name" value="Tyr_Pase_AS"/>
</dbReference>
<evidence type="ECO:0000256" key="11">
    <source>
        <dbReference type="ARBA" id="ARBA00051722"/>
    </source>
</evidence>
<accession>A0A9D4GEW8</accession>
<feature type="domain" description="Tyrosine specific protein phosphatases" evidence="13">
    <location>
        <begin position="914"/>
        <end position="985"/>
    </location>
</feature>
<dbReference type="SMART" id="SM00409">
    <property type="entry name" value="IG"/>
    <property type="match status" value="3"/>
</dbReference>
<dbReference type="Gene3D" id="3.90.190.10">
    <property type="entry name" value="Protein tyrosine phosphatase superfamily"/>
    <property type="match status" value="2"/>
</dbReference>
<dbReference type="Proteomes" id="UP000828390">
    <property type="component" value="Unassembled WGS sequence"/>
</dbReference>
<proteinExistence type="inferred from homology"/>
<dbReference type="PROSITE" id="PS50853">
    <property type="entry name" value="FN3"/>
    <property type="match status" value="1"/>
</dbReference>
<dbReference type="GO" id="GO:0005737">
    <property type="term" value="C:cytoplasm"/>
    <property type="evidence" value="ECO:0007669"/>
    <property type="project" value="UniProtKB-SubCell"/>
</dbReference>
<evidence type="ECO:0000313" key="17">
    <source>
        <dbReference type="Proteomes" id="UP000828390"/>
    </source>
</evidence>
<dbReference type="InterPro" id="IPR000242">
    <property type="entry name" value="PTP_cat"/>
</dbReference>
<feature type="domain" description="Ig-like" evidence="14">
    <location>
        <begin position="68"/>
        <end position="158"/>
    </location>
</feature>
<keyword evidence="8" id="KW-0904">Protein phosphatase</keyword>
<dbReference type="InterPro" id="IPR007110">
    <property type="entry name" value="Ig-like_dom"/>
</dbReference>
<dbReference type="PROSITE" id="PS50055">
    <property type="entry name" value="TYR_PHOSPHATASE_PTP"/>
    <property type="match status" value="2"/>
</dbReference>
<evidence type="ECO:0000256" key="4">
    <source>
        <dbReference type="ARBA" id="ARBA00022490"/>
    </source>
</evidence>
<feature type="domain" description="Tyrosine-protein phosphatase" evidence="12">
    <location>
        <begin position="1017"/>
        <end position="1278"/>
    </location>
</feature>
<evidence type="ECO:0000256" key="8">
    <source>
        <dbReference type="ARBA" id="ARBA00022912"/>
    </source>
</evidence>
<evidence type="ECO:0000256" key="1">
    <source>
        <dbReference type="ARBA" id="ARBA00004167"/>
    </source>
</evidence>
<dbReference type="PANTHER" id="PTHR19134">
    <property type="entry name" value="RECEPTOR-TYPE TYROSINE-PROTEIN PHOSPHATASE"/>
    <property type="match status" value="1"/>
</dbReference>
<reference evidence="16" key="2">
    <citation type="submission" date="2020-11" db="EMBL/GenBank/DDBJ databases">
        <authorList>
            <person name="McCartney M.A."/>
            <person name="Auch B."/>
            <person name="Kono T."/>
            <person name="Mallez S."/>
            <person name="Becker A."/>
            <person name="Gohl D.M."/>
            <person name="Silverstein K.A.T."/>
            <person name="Koren S."/>
            <person name="Bechman K.B."/>
            <person name="Herman A."/>
            <person name="Abrahante J.E."/>
            <person name="Garbe J."/>
        </authorList>
    </citation>
    <scope>NUCLEOTIDE SEQUENCE</scope>
    <source>
        <strain evidence="16">Duluth1</strain>
        <tissue evidence="16">Whole animal</tissue>
    </source>
</reference>
<dbReference type="InterPro" id="IPR029021">
    <property type="entry name" value="Prot-tyrosine_phosphatase-like"/>
</dbReference>
<dbReference type="InterPro" id="IPR003961">
    <property type="entry name" value="FN3_dom"/>
</dbReference>
<evidence type="ECO:0000313" key="16">
    <source>
        <dbReference type="EMBL" id="KAH3813720.1"/>
    </source>
</evidence>
<dbReference type="SMART" id="SM00404">
    <property type="entry name" value="PTPc_motif"/>
    <property type="match status" value="2"/>
</dbReference>
<feature type="domain" description="Fibronectin type-III" evidence="15">
    <location>
        <begin position="432"/>
        <end position="523"/>
    </location>
</feature>
<dbReference type="EC" id="3.1.3.48" evidence="3"/>
<evidence type="ECO:0000256" key="10">
    <source>
        <dbReference type="ARBA" id="ARBA00034734"/>
    </source>
</evidence>
<reference evidence="16" key="1">
    <citation type="journal article" date="2019" name="bioRxiv">
        <title>The Genome of the Zebra Mussel, Dreissena polymorpha: A Resource for Invasive Species Research.</title>
        <authorList>
            <person name="McCartney M.A."/>
            <person name="Auch B."/>
            <person name="Kono T."/>
            <person name="Mallez S."/>
            <person name="Zhang Y."/>
            <person name="Obille A."/>
            <person name="Becker A."/>
            <person name="Abrahante J.E."/>
            <person name="Garbe J."/>
            <person name="Badalamenti J.P."/>
            <person name="Herman A."/>
            <person name="Mangelson H."/>
            <person name="Liachko I."/>
            <person name="Sullivan S."/>
            <person name="Sone E.D."/>
            <person name="Koren S."/>
            <person name="Silverstein K.A.T."/>
            <person name="Beckman K.B."/>
            <person name="Gohl D.M."/>
        </authorList>
    </citation>
    <scope>NUCLEOTIDE SEQUENCE</scope>
    <source>
        <strain evidence="16">Duluth1</strain>
        <tissue evidence="16">Whole animal</tissue>
    </source>
</reference>
<evidence type="ECO:0000256" key="2">
    <source>
        <dbReference type="ARBA" id="ARBA00004496"/>
    </source>
</evidence>
<comment type="subcellular location">
    <subcellularLocation>
        <location evidence="2">Cytoplasm</location>
    </subcellularLocation>
    <subcellularLocation>
        <location evidence="1">Membrane</location>
        <topology evidence="1">Single-pass membrane protein</topology>
    </subcellularLocation>
</comment>
<dbReference type="InterPro" id="IPR003595">
    <property type="entry name" value="Tyr_Pase_cat"/>
</dbReference>
<dbReference type="PRINTS" id="PR00700">
    <property type="entry name" value="PRTYPHPHTASE"/>
</dbReference>
<evidence type="ECO:0000259" key="15">
    <source>
        <dbReference type="PROSITE" id="PS50853"/>
    </source>
</evidence>
<dbReference type="InterPro" id="IPR000387">
    <property type="entry name" value="Tyr_Pase_dom"/>
</dbReference>
<gene>
    <name evidence="16" type="ORF">DPMN_142186</name>
</gene>
<dbReference type="GO" id="GO:0004725">
    <property type="term" value="F:protein tyrosine phosphatase activity"/>
    <property type="evidence" value="ECO:0007669"/>
    <property type="project" value="UniProtKB-EC"/>
</dbReference>
<comment type="catalytic activity">
    <reaction evidence="11">
        <text>O-phospho-L-tyrosyl-[protein] + H2O = L-tyrosyl-[protein] + phosphate</text>
        <dbReference type="Rhea" id="RHEA:10684"/>
        <dbReference type="Rhea" id="RHEA-COMP:10136"/>
        <dbReference type="Rhea" id="RHEA-COMP:20101"/>
        <dbReference type="ChEBI" id="CHEBI:15377"/>
        <dbReference type="ChEBI" id="CHEBI:43474"/>
        <dbReference type="ChEBI" id="CHEBI:46858"/>
        <dbReference type="ChEBI" id="CHEBI:61978"/>
        <dbReference type="EC" id="3.1.3.48"/>
    </reaction>
</comment>
<dbReference type="PROSITE" id="PS50056">
    <property type="entry name" value="TYR_PHOSPHATASE_2"/>
    <property type="match status" value="2"/>
</dbReference>